<proteinExistence type="predicted"/>
<dbReference type="Pfam" id="PF08239">
    <property type="entry name" value="SH3_3"/>
    <property type="match status" value="1"/>
</dbReference>
<comment type="caution">
    <text evidence="4">The sequence shown here is derived from an EMBL/GenBank/DDBJ whole genome shotgun (WGS) entry which is preliminary data.</text>
</comment>
<keyword evidence="5" id="KW-1185">Reference proteome</keyword>
<gene>
    <name evidence="4" type="ORF">J8TS2_31090</name>
</gene>
<dbReference type="EMBL" id="BORB01000030">
    <property type="protein sequence ID" value="GIN58790.1"/>
    <property type="molecule type" value="Genomic_DNA"/>
</dbReference>
<dbReference type="InterPro" id="IPR003646">
    <property type="entry name" value="SH3-like_bac-type"/>
</dbReference>
<organism evidence="4 5">
    <name type="scientific">Lederbergia ruris</name>
    <dbReference type="NCBI Taxonomy" id="217495"/>
    <lineage>
        <taxon>Bacteria</taxon>
        <taxon>Bacillati</taxon>
        <taxon>Bacillota</taxon>
        <taxon>Bacilli</taxon>
        <taxon>Bacillales</taxon>
        <taxon>Bacillaceae</taxon>
        <taxon>Lederbergia</taxon>
    </lineage>
</organism>
<dbReference type="PANTHER" id="PTHR34408">
    <property type="entry name" value="FAMILY PROTEIN, PUTATIVE-RELATED"/>
    <property type="match status" value="1"/>
</dbReference>
<protein>
    <recommendedName>
        <fullName evidence="3">SH3b domain-containing protein</fullName>
    </recommendedName>
</protein>
<dbReference type="SMART" id="SM00287">
    <property type="entry name" value="SH3b"/>
    <property type="match status" value="1"/>
</dbReference>
<keyword evidence="2" id="KW-0732">Signal</keyword>
<evidence type="ECO:0000313" key="5">
    <source>
        <dbReference type="Proteomes" id="UP000679950"/>
    </source>
</evidence>
<evidence type="ECO:0000259" key="3">
    <source>
        <dbReference type="PROSITE" id="PS51781"/>
    </source>
</evidence>
<dbReference type="SMART" id="SM00728">
    <property type="entry name" value="ChW"/>
    <property type="match status" value="9"/>
</dbReference>
<reference evidence="4 5" key="1">
    <citation type="submission" date="2021-03" db="EMBL/GenBank/DDBJ databases">
        <title>Antimicrobial resistance genes in bacteria isolated from Japanese honey, and their potential for conferring macrolide and lincosamide resistance in the American foulbrood pathogen Paenibacillus larvae.</title>
        <authorList>
            <person name="Okamoto M."/>
            <person name="Kumagai M."/>
            <person name="Kanamori H."/>
            <person name="Takamatsu D."/>
        </authorList>
    </citation>
    <scope>NUCLEOTIDE SEQUENCE [LARGE SCALE GENOMIC DNA]</scope>
    <source>
        <strain evidence="4 5">J8TS2</strain>
    </source>
</reference>
<feature type="compositionally biased region" description="Basic and acidic residues" evidence="1">
    <location>
        <begin position="195"/>
        <end position="211"/>
    </location>
</feature>
<feature type="domain" description="SH3b" evidence="3">
    <location>
        <begin position="1022"/>
        <end position="1083"/>
    </location>
</feature>
<accession>A0ABQ4KLG6</accession>
<dbReference type="SMART" id="SM00047">
    <property type="entry name" value="LYZ2"/>
    <property type="match status" value="1"/>
</dbReference>
<dbReference type="Gene3D" id="2.30.30.40">
    <property type="entry name" value="SH3 Domains"/>
    <property type="match status" value="1"/>
</dbReference>
<sequence length="1083" mass="119568">MQRKISLLSCILLMFSVLFAQGTFAYASDSLDTEDLGEDFSYYFIQYDGAEQEIDINENIKLILNGWTDESKSLASGKIEIYNETSNSTEEITLDVTDERSELVITEEERIVYRLAQSDSFKVEKVNPLELNAETTIITENENGTSIEEVKIIDEYNTVMNQRTVYYLIDEDSQKVEITEEEYEFLNAVEDPEIKDEPLNPVEDKETKDESSEVEMVEDEAKVTEEEEVNSIEEVPSEETSLEEALTTPEEQSEAVVKKNYMIQSNQTPSINYSTHVQTHGWLKTVKDGALSGTTGEAKRLEAIKISIGNMKDLGLKYSTHVQTYGWQDPVSAGTASGTTGKHKRLEAIKIELTGKKAKDYDVYYRVHSQTFGWLDWAKNGQPAGTEGLAKRLEAIQIKLVKKGGKAPGSTNKPFLTKPSVTYSTHVQSHGWMSSVKDGAMSGTKGESKRLEAIKIGLQDSPYSGGITYSSHVQGKGWINSVSNSSSSGTTGQGKRLEAIKINLTGKVAKNYDVYYRVHSQTFGWLDWAKNGEVAGTEGLSKRLEAIEIKLVEKGTKAPGPTARPSLTKPSVLYSTHVQTYGWMDSVSDGAISGTTGKAKRLEAIKIDLKDAPYSGGITYSTHVQSKGWLKNVSNGAASGTSGESKRLEAIKINLTGEMAKHYDVYYRVHAQNFGWLGWAKNGMEAGSQGLSKRLEAIEVKLVSKGKGQSVNKEDAFKKIGTVEQYTDYPINFSDMIDRQMAASPKADGAGLLYASRKFVEYYANPNNISKDSSSYLQFLNLSKTAGLSVTELYNKVLIGKGIFSGKAQAQAFINAGKKYNINEVYLISHALHETGNGSSILSNGTIQVGEISKNKWVSIQPKGAYIAECKVTKSGACKWKITKDKKFNIKNAKNIKTTYNAFGIGALDQNPNVLGSVRAYQEGWFKVEDAIIGGAQFISKGYIDRGQNTLYKMRWNPDNPATHQYATHVAWAESQTIGMANIYQLLESYVLHFDVPKFKNQPSASPKPTGDAQYALDRKLEGKSAVTTSNLNFRTGPKTTNSIIRTIPKNTKVTIIGQNGGWYKVKVDGKAGWVSGDYIVVK</sequence>
<dbReference type="InterPro" id="IPR052354">
    <property type="entry name" value="Cell_Wall_Dynamics_Protein"/>
</dbReference>
<dbReference type="RefSeq" id="WP_212966889.1">
    <property type="nucleotide sequence ID" value="NZ_BORB01000030.1"/>
</dbReference>
<dbReference type="InterPro" id="IPR006637">
    <property type="entry name" value="ChW"/>
</dbReference>
<feature type="region of interest" description="Disordered" evidence="1">
    <location>
        <begin position="189"/>
        <end position="254"/>
    </location>
</feature>
<feature type="chain" id="PRO_5047088297" description="SH3b domain-containing protein" evidence="2">
    <location>
        <begin position="21"/>
        <end position="1083"/>
    </location>
</feature>
<feature type="compositionally biased region" description="Acidic residues" evidence="1">
    <location>
        <begin position="225"/>
        <end position="242"/>
    </location>
</feature>
<dbReference type="Pfam" id="PF07538">
    <property type="entry name" value="ChW"/>
    <property type="match status" value="9"/>
</dbReference>
<dbReference type="PANTHER" id="PTHR34408:SF1">
    <property type="entry name" value="GLYCOSYL HYDROLASE FAMILY 19 DOMAIN-CONTAINING PROTEIN HI_1415"/>
    <property type="match status" value="1"/>
</dbReference>
<feature type="signal peptide" evidence="2">
    <location>
        <begin position="1"/>
        <end position="20"/>
    </location>
</feature>
<dbReference type="PROSITE" id="PS51781">
    <property type="entry name" value="SH3B"/>
    <property type="match status" value="1"/>
</dbReference>
<dbReference type="Proteomes" id="UP000679950">
    <property type="component" value="Unassembled WGS sequence"/>
</dbReference>
<name>A0ABQ4KLG6_9BACI</name>
<dbReference type="InterPro" id="IPR002901">
    <property type="entry name" value="MGlyc_endo_b_GlcNAc-like_dom"/>
</dbReference>
<evidence type="ECO:0000256" key="1">
    <source>
        <dbReference type="SAM" id="MobiDB-lite"/>
    </source>
</evidence>
<evidence type="ECO:0000256" key="2">
    <source>
        <dbReference type="SAM" id="SignalP"/>
    </source>
</evidence>
<evidence type="ECO:0000313" key="4">
    <source>
        <dbReference type="EMBL" id="GIN58790.1"/>
    </source>
</evidence>